<dbReference type="AlphaFoldDB" id="A0A8J3BNE5"/>
<protein>
    <recommendedName>
        <fullName evidence="7">2Fe-2S ferredoxin-type domain-containing protein</fullName>
    </recommendedName>
</protein>
<organism evidence="8 9">
    <name type="scientific">Yeosuana aromativorans</name>
    <dbReference type="NCBI Taxonomy" id="288019"/>
    <lineage>
        <taxon>Bacteria</taxon>
        <taxon>Pseudomonadati</taxon>
        <taxon>Bacteroidota</taxon>
        <taxon>Flavobacteriia</taxon>
        <taxon>Flavobacteriales</taxon>
        <taxon>Flavobacteriaceae</taxon>
        <taxon>Yeosuana</taxon>
    </lineage>
</organism>
<reference evidence="8" key="2">
    <citation type="submission" date="2020-09" db="EMBL/GenBank/DDBJ databases">
        <authorList>
            <person name="Sun Q."/>
            <person name="Ohkuma M."/>
        </authorList>
    </citation>
    <scope>NUCLEOTIDE SEQUENCE</scope>
    <source>
        <strain evidence="8">JCM 12862</strain>
    </source>
</reference>
<evidence type="ECO:0000256" key="6">
    <source>
        <dbReference type="ARBA" id="ARBA00034078"/>
    </source>
</evidence>
<dbReference type="GO" id="GO:0140647">
    <property type="term" value="P:P450-containing electron transport chain"/>
    <property type="evidence" value="ECO:0007669"/>
    <property type="project" value="InterPro"/>
</dbReference>
<dbReference type="SUPFAM" id="SSF54292">
    <property type="entry name" value="2Fe-2S ferredoxin-like"/>
    <property type="match status" value="1"/>
</dbReference>
<feature type="domain" description="2Fe-2S ferredoxin-type" evidence="7">
    <location>
        <begin position="14"/>
        <end position="62"/>
    </location>
</feature>
<dbReference type="PANTHER" id="PTHR23426:SF65">
    <property type="entry name" value="FERREDOXIN-2, MITOCHONDRIAL"/>
    <property type="match status" value="1"/>
</dbReference>
<dbReference type="GO" id="GO:0009055">
    <property type="term" value="F:electron transfer activity"/>
    <property type="evidence" value="ECO:0007669"/>
    <property type="project" value="TreeGrafter"/>
</dbReference>
<dbReference type="PANTHER" id="PTHR23426">
    <property type="entry name" value="FERREDOXIN/ADRENODOXIN"/>
    <property type="match status" value="1"/>
</dbReference>
<evidence type="ECO:0000256" key="5">
    <source>
        <dbReference type="ARBA" id="ARBA00023014"/>
    </source>
</evidence>
<dbReference type="InterPro" id="IPR001055">
    <property type="entry name" value="Adrenodoxin-like"/>
</dbReference>
<keyword evidence="4" id="KW-0408">Iron</keyword>
<gene>
    <name evidence="8" type="ORF">GCM10007962_31780</name>
</gene>
<evidence type="ECO:0000313" key="9">
    <source>
        <dbReference type="Proteomes" id="UP000612329"/>
    </source>
</evidence>
<dbReference type="GO" id="GO:0051537">
    <property type="term" value="F:2 iron, 2 sulfur cluster binding"/>
    <property type="evidence" value="ECO:0007669"/>
    <property type="project" value="UniProtKB-KW"/>
</dbReference>
<comment type="cofactor">
    <cofactor evidence="6">
        <name>[2Fe-2S] cluster</name>
        <dbReference type="ChEBI" id="CHEBI:190135"/>
    </cofactor>
</comment>
<comment type="similarity">
    <text evidence="1">Belongs to the adrenodoxin/putidaredoxin family.</text>
</comment>
<evidence type="ECO:0000313" key="8">
    <source>
        <dbReference type="EMBL" id="GGK34947.1"/>
    </source>
</evidence>
<evidence type="ECO:0000256" key="3">
    <source>
        <dbReference type="ARBA" id="ARBA00022723"/>
    </source>
</evidence>
<dbReference type="InterPro" id="IPR036010">
    <property type="entry name" value="2Fe-2S_ferredoxin-like_sf"/>
</dbReference>
<keyword evidence="9" id="KW-1185">Reference proteome</keyword>
<dbReference type="Gene3D" id="3.10.20.30">
    <property type="match status" value="1"/>
</dbReference>
<keyword evidence="5" id="KW-0411">Iron-sulfur</keyword>
<comment type="caution">
    <text evidence="8">The sequence shown here is derived from an EMBL/GenBank/DDBJ whole genome shotgun (WGS) entry which is preliminary data.</text>
</comment>
<sequence length="79" mass="8976">MELVVDRYYEDIGECLGRGLCGTCHVKLIEGSLNDTKDLSETKTLNQVNYVDNTSRLACQIILDEKINNLTFKIITDHK</sequence>
<dbReference type="InterPro" id="IPR012675">
    <property type="entry name" value="Beta-grasp_dom_sf"/>
</dbReference>
<evidence type="ECO:0000256" key="2">
    <source>
        <dbReference type="ARBA" id="ARBA00022714"/>
    </source>
</evidence>
<dbReference type="Pfam" id="PF00111">
    <property type="entry name" value="Fer2"/>
    <property type="match status" value="1"/>
</dbReference>
<evidence type="ECO:0000256" key="1">
    <source>
        <dbReference type="ARBA" id="ARBA00010914"/>
    </source>
</evidence>
<dbReference type="Proteomes" id="UP000612329">
    <property type="component" value="Unassembled WGS sequence"/>
</dbReference>
<evidence type="ECO:0000259" key="7">
    <source>
        <dbReference type="Pfam" id="PF00111"/>
    </source>
</evidence>
<keyword evidence="2" id="KW-0001">2Fe-2S</keyword>
<dbReference type="InterPro" id="IPR001041">
    <property type="entry name" value="2Fe-2S_ferredoxin-type"/>
</dbReference>
<reference evidence="8" key="1">
    <citation type="journal article" date="2014" name="Int. J. Syst. Evol. Microbiol.">
        <title>Complete genome sequence of Corynebacterium casei LMG S-19264T (=DSM 44701T), isolated from a smear-ripened cheese.</title>
        <authorList>
            <consortium name="US DOE Joint Genome Institute (JGI-PGF)"/>
            <person name="Walter F."/>
            <person name="Albersmeier A."/>
            <person name="Kalinowski J."/>
            <person name="Ruckert C."/>
        </authorList>
    </citation>
    <scope>NUCLEOTIDE SEQUENCE</scope>
    <source>
        <strain evidence="8">JCM 12862</strain>
    </source>
</reference>
<dbReference type="EMBL" id="BMNR01000012">
    <property type="protein sequence ID" value="GGK34947.1"/>
    <property type="molecule type" value="Genomic_DNA"/>
</dbReference>
<proteinExistence type="inferred from homology"/>
<dbReference type="GO" id="GO:0046872">
    <property type="term" value="F:metal ion binding"/>
    <property type="evidence" value="ECO:0007669"/>
    <property type="project" value="UniProtKB-KW"/>
</dbReference>
<evidence type="ECO:0000256" key="4">
    <source>
        <dbReference type="ARBA" id="ARBA00023004"/>
    </source>
</evidence>
<keyword evidence="3" id="KW-0479">Metal-binding</keyword>
<name>A0A8J3BNE5_9FLAO</name>
<accession>A0A8J3BNE5</accession>